<sequence length="100" mass="10905">MTGIRRCTVALAWRDCASSKTLLPGIDLDEDGGHTNPTTWTLMTGIRRCTVALAWRDCASSETLLPAVALSGKHSIMRKTLLIYDDHGPVARGERMACSM</sequence>
<protein>
    <submittedName>
        <fullName evidence="1">Myosin regulatory light chain 2</fullName>
    </submittedName>
</protein>
<dbReference type="Proteomes" id="UP000037510">
    <property type="component" value="Unassembled WGS sequence"/>
</dbReference>
<dbReference type="EMBL" id="JTDY01000380">
    <property type="protein sequence ID" value="KOB77457.1"/>
    <property type="molecule type" value="Genomic_DNA"/>
</dbReference>
<evidence type="ECO:0000313" key="2">
    <source>
        <dbReference type="Proteomes" id="UP000037510"/>
    </source>
</evidence>
<feature type="non-terminal residue" evidence="1">
    <location>
        <position position="1"/>
    </location>
</feature>
<feature type="non-terminal residue" evidence="1">
    <location>
        <position position="100"/>
    </location>
</feature>
<dbReference type="AlphaFoldDB" id="A0A0L7LPU6"/>
<name>A0A0L7LPU6_OPEBR</name>
<comment type="caution">
    <text evidence="1">The sequence shown here is derived from an EMBL/GenBank/DDBJ whole genome shotgun (WGS) entry which is preliminary data.</text>
</comment>
<evidence type="ECO:0000313" key="1">
    <source>
        <dbReference type="EMBL" id="KOB77457.1"/>
    </source>
</evidence>
<accession>A0A0L7LPU6</accession>
<proteinExistence type="predicted"/>
<keyword evidence="2" id="KW-1185">Reference proteome</keyword>
<reference evidence="1 2" key="1">
    <citation type="journal article" date="2015" name="Genome Biol. Evol.">
        <title>The genome of winter moth (Operophtera brumata) provides a genomic perspective on sexual dimorphism and phenology.</title>
        <authorList>
            <person name="Derks M.F."/>
            <person name="Smit S."/>
            <person name="Salis L."/>
            <person name="Schijlen E."/>
            <person name="Bossers A."/>
            <person name="Mateman C."/>
            <person name="Pijl A.S."/>
            <person name="de Ridder D."/>
            <person name="Groenen M.A."/>
            <person name="Visser M.E."/>
            <person name="Megens H.J."/>
        </authorList>
    </citation>
    <scope>NUCLEOTIDE SEQUENCE [LARGE SCALE GENOMIC DNA]</scope>
    <source>
        <strain evidence="1">WM2013NL</strain>
        <tissue evidence="1">Head and thorax</tissue>
    </source>
</reference>
<gene>
    <name evidence="1" type="ORF">OBRU01_03638</name>
</gene>
<organism evidence="1 2">
    <name type="scientific">Operophtera brumata</name>
    <name type="common">Winter moth</name>
    <name type="synonym">Phalaena brumata</name>
    <dbReference type="NCBI Taxonomy" id="104452"/>
    <lineage>
        <taxon>Eukaryota</taxon>
        <taxon>Metazoa</taxon>
        <taxon>Ecdysozoa</taxon>
        <taxon>Arthropoda</taxon>
        <taxon>Hexapoda</taxon>
        <taxon>Insecta</taxon>
        <taxon>Pterygota</taxon>
        <taxon>Neoptera</taxon>
        <taxon>Endopterygota</taxon>
        <taxon>Lepidoptera</taxon>
        <taxon>Glossata</taxon>
        <taxon>Ditrysia</taxon>
        <taxon>Geometroidea</taxon>
        <taxon>Geometridae</taxon>
        <taxon>Larentiinae</taxon>
        <taxon>Operophtera</taxon>
    </lineage>
</organism>